<evidence type="ECO:0000256" key="5">
    <source>
        <dbReference type="SAM" id="MobiDB-lite"/>
    </source>
</evidence>
<dbReference type="Pfam" id="PF11951">
    <property type="entry name" value="Fungal_trans_2"/>
    <property type="match status" value="1"/>
</dbReference>
<keyword evidence="2" id="KW-0238">DNA-binding</keyword>
<evidence type="ECO:0000259" key="6">
    <source>
        <dbReference type="PROSITE" id="PS50048"/>
    </source>
</evidence>
<evidence type="ECO:0000313" key="7">
    <source>
        <dbReference type="EMBL" id="KAJ5553052.1"/>
    </source>
</evidence>
<keyword evidence="1" id="KW-0805">Transcription regulation</keyword>
<dbReference type="GO" id="GO:0003677">
    <property type="term" value="F:DNA binding"/>
    <property type="evidence" value="ECO:0007669"/>
    <property type="project" value="UniProtKB-KW"/>
</dbReference>
<dbReference type="PROSITE" id="PS00463">
    <property type="entry name" value="ZN2_CY6_FUNGAL_1"/>
    <property type="match status" value="1"/>
</dbReference>
<name>A0AAD6D3N7_9EURO</name>
<reference evidence="7 8" key="1">
    <citation type="journal article" date="2023" name="IMA Fungus">
        <title>Comparative genomic study of the Penicillium genus elucidates a diverse pangenome and 15 lateral gene transfer events.</title>
        <authorList>
            <person name="Petersen C."/>
            <person name="Sorensen T."/>
            <person name="Nielsen M.R."/>
            <person name="Sondergaard T.E."/>
            <person name="Sorensen J.L."/>
            <person name="Fitzpatrick D.A."/>
            <person name="Frisvad J.C."/>
            <person name="Nielsen K.L."/>
        </authorList>
    </citation>
    <scope>NUCLEOTIDE SEQUENCE [LARGE SCALE GENOMIC DNA]</scope>
    <source>
        <strain evidence="7 8">IBT 35679</strain>
    </source>
</reference>
<proteinExistence type="predicted"/>
<dbReference type="GO" id="GO:0008270">
    <property type="term" value="F:zinc ion binding"/>
    <property type="evidence" value="ECO:0007669"/>
    <property type="project" value="InterPro"/>
</dbReference>
<feature type="domain" description="Zn(2)-C6 fungal-type" evidence="6">
    <location>
        <begin position="13"/>
        <end position="43"/>
    </location>
</feature>
<dbReference type="PROSITE" id="PS50048">
    <property type="entry name" value="ZN2_CY6_FUNGAL_2"/>
    <property type="match status" value="1"/>
</dbReference>
<evidence type="ECO:0000313" key="8">
    <source>
        <dbReference type="Proteomes" id="UP001220324"/>
    </source>
</evidence>
<dbReference type="InterPro" id="IPR036864">
    <property type="entry name" value="Zn2-C6_fun-type_DNA-bd_sf"/>
</dbReference>
<keyword evidence="3" id="KW-0804">Transcription</keyword>
<dbReference type="GO" id="GO:0001228">
    <property type="term" value="F:DNA-binding transcription activator activity, RNA polymerase II-specific"/>
    <property type="evidence" value="ECO:0007669"/>
    <property type="project" value="TreeGrafter"/>
</dbReference>
<dbReference type="AlphaFoldDB" id="A0AAD6D3N7"/>
<dbReference type="Gene3D" id="4.10.240.10">
    <property type="entry name" value="Zn(2)-C6 fungal-type DNA-binding domain"/>
    <property type="match status" value="1"/>
</dbReference>
<evidence type="ECO:0000256" key="1">
    <source>
        <dbReference type="ARBA" id="ARBA00023015"/>
    </source>
</evidence>
<dbReference type="CDD" id="cd00067">
    <property type="entry name" value="GAL4"/>
    <property type="match status" value="1"/>
</dbReference>
<keyword evidence="4" id="KW-0539">Nucleus</keyword>
<accession>A0AAD6D3N7</accession>
<dbReference type="EMBL" id="JAQIZZ010000002">
    <property type="protein sequence ID" value="KAJ5553052.1"/>
    <property type="molecule type" value="Genomic_DNA"/>
</dbReference>
<keyword evidence="8" id="KW-1185">Reference proteome</keyword>
<dbReference type="Proteomes" id="UP001220324">
    <property type="component" value="Unassembled WGS sequence"/>
</dbReference>
<dbReference type="InterPro" id="IPR001138">
    <property type="entry name" value="Zn2Cys6_DnaBD"/>
</dbReference>
<comment type="caution">
    <text evidence="7">The sequence shown here is derived from an EMBL/GenBank/DDBJ whole genome shotgun (WGS) entry which is preliminary data.</text>
</comment>
<dbReference type="Pfam" id="PF00172">
    <property type="entry name" value="Zn_clus"/>
    <property type="match status" value="1"/>
</dbReference>
<evidence type="ECO:0000256" key="2">
    <source>
        <dbReference type="ARBA" id="ARBA00023125"/>
    </source>
</evidence>
<dbReference type="PANTHER" id="PTHR47784:SF14">
    <property type="entry name" value="ZN(II)2CYS6 TRANSCRIPTION FACTOR (EUROFUNG)"/>
    <property type="match status" value="1"/>
</dbReference>
<protein>
    <recommendedName>
        <fullName evidence="6">Zn(2)-C6 fungal-type domain-containing protein</fullName>
    </recommendedName>
</protein>
<evidence type="ECO:0000256" key="3">
    <source>
        <dbReference type="ARBA" id="ARBA00023163"/>
    </source>
</evidence>
<feature type="region of interest" description="Disordered" evidence="5">
    <location>
        <begin position="41"/>
        <end position="70"/>
    </location>
</feature>
<dbReference type="SMART" id="SM00066">
    <property type="entry name" value="GAL4"/>
    <property type="match status" value="1"/>
</dbReference>
<gene>
    <name evidence="7" type="ORF">N7494_002430</name>
</gene>
<organism evidence="7 8">
    <name type="scientific">Penicillium frequentans</name>
    <dbReference type="NCBI Taxonomy" id="3151616"/>
    <lineage>
        <taxon>Eukaryota</taxon>
        <taxon>Fungi</taxon>
        <taxon>Dikarya</taxon>
        <taxon>Ascomycota</taxon>
        <taxon>Pezizomycotina</taxon>
        <taxon>Eurotiomycetes</taxon>
        <taxon>Eurotiomycetidae</taxon>
        <taxon>Eurotiales</taxon>
        <taxon>Aspergillaceae</taxon>
        <taxon>Penicillium</taxon>
    </lineage>
</organism>
<dbReference type="InterPro" id="IPR021858">
    <property type="entry name" value="Fun_TF"/>
</dbReference>
<feature type="compositionally biased region" description="Low complexity" evidence="5">
    <location>
        <begin position="44"/>
        <end position="55"/>
    </location>
</feature>
<sequence>MPLRRSHTKSRKGCLECKRRHVKCDEELPKCTLCKKRKLECTYPPDVDSPHSPSVRDGSDSGPRTPGGDLPFPTRMLEMRLFHQYLTSTYLTLSQDGLSAYHLYITIPQMATSSPYLLDSILALSALHLASVETDNRQMWLEAAMRYQSQTCAELGKSLPEITDQQYEPAFVASVFIIIYAQGFPVISTDTHPADAFSRVMEVRTLISGSAMFFTRLTELGIEGQLDGWLYPPDAEETLEPTQCSDVKYENREQLFELHKKIMQSLNKLGSIIETDISRNQSLYIATLQILKHAIEPWPKIGAHGGVIAWPLFIAEEFITLVQDGDWSARILFLHYATAMRLLCNRWYVRDWGRRLVLATIQPLEEIPPMWQDTISWMMQGIEVDHRPLAHRSVKSE</sequence>
<dbReference type="SUPFAM" id="SSF57701">
    <property type="entry name" value="Zn2/Cys6 DNA-binding domain"/>
    <property type="match status" value="1"/>
</dbReference>
<dbReference type="InterPro" id="IPR053157">
    <property type="entry name" value="Sterol_Uptake_Regulator"/>
</dbReference>
<dbReference type="PANTHER" id="PTHR47784">
    <property type="entry name" value="STEROL UPTAKE CONTROL PROTEIN 2"/>
    <property type="match status" value="1"/>
</dbReference>
<evidence type="ECO:0000256" key="4">
    <source>
        <dbReference type="ARBA" id="ARBA00023242"/>
    </source>
</evidence>